<evidence type="ECO:0000313" key="3">
    <source>
        <dbReference type="Proteomes" id="UP000326251"/>
    </source>
</evidence>
<feature type="transmembrane region" description="Helical" evidence="1">
    <location>
        <begin position="318"/>
        <end position="338"/>
    </location>
</feature>
<feature type="transmembrane region" description="Helical" evidence="1">
    <location>
        <begin position="290"/>
        <end position="312"/>
    </location>
</feature>
<dbReference type="InterPro" id="IPR025686">
    <property type="entry name" value="Glucos_trans_II"/>
</dbReference>
<organism evidence="2 3">
    <name type="scientific">Bifidobacterium reuteri</name>
    <dbReference type="NCBI Taxonomy" id="983706"/>
    <lineage>
        <taxon>Bacteria</taxon>
        <taxon>Bacillati</taxon>
        <taxon>Actinomycetota</taxon>
        <taxon>Actinomycetes</taxon>
        <taxon>Bifidobacteriales</taxon>
        <taxon>Bifidobacteriaceae</taxon>
        <taxon>Bifidobacterium</taxon>
    </lineage>
</organism>
<feature type="transmembrane region" description="Helical" evidence="1">
    <location>
        <begin position="147"/>
        <end position="167"/>
    </location>
</feature>
<proteinExistence type="predicted"/>
<protein>
    <submittedName>
        <fullName evidence="2">Glucosyl transferase GtrII</fullName>
    </submittedName>
</protein>
<dbReference type="Proteomes" id="UP000326251">
    <property type="component" value="Unassembled WGS sequence"/>
</dbReference>
<feature type="transmembrane region" description="Helical" evidence="1">
    <location>
        <begin position="350"/>
        <end position="370"/>
    </location>
</feature>
<name>A0A5J5E8X8_9BIFI</name>
<comment type="caution">
    <text evidence="2">The sequence shown here is derived from an EMBL/GenBank/DDBJ whole genome shotgun (WGS) entry which is preliminary data.</text>
</comment>
<keyword evidence="2" id="KW-0808">Transferase</keyword>
<reference evidence="2 3" key="1">
    <citation type="journal article" date="2019" name="Syst. Appl. Microbiol.">
        <title>Characterization of Bifidobacterium species in feaces of the Egyptian fruit bat: Description of B. vespertilionis sp. nov. and B. rousetti sp. nov.</title>
        <authorList>
            <person name="Modesto M."/>
            <person name="Satti M."/>
            <person name="Watanabe K."/>
            <person name="Puglisi E."/>
            <person name="Morelli L."/>
            <person name="Huang C.-H."/>
            <person name="Liou J.-S."/>
            <person name="Miyashita M."/>
            <person name="Tamura T."/>
            <person name="Saito S."/>
            <person name="Mori K."/>
            <person name="Huang L."/>
            <person name="Sciavilla P."/>
            <person name="Sandri C."/>
            <person name="Spiezio C."/>
            <person name="Vitali F."/>
            <person name="Cavalieri D."/>
            <person name="Perpetuini G."/>
            <person name="Tofalo R."/>
            <person name="Bonetti A."/>
            <person name="Arita M."/>
            <person name="Mattarelli P."/>
        </authorList>
    </citation>
    <scope>NUCLEOTIDE SEQUENCE [LARGE SCALE GENOMIC DNA]</scope>
    <source>
        <strain evidence="2 3">RST19</strain>
    </source>
</reference>
<evidence type="ECO:0000256" key="1">
    <source>
        <dbReference type="SAM" id="Phobius"/>
    </source>
</evidence>
<gene>
    <name evidence="2" type="ORF">EMO92_05360</name>
</gene>
<keyword evidence="1" id="KW-0812">Transmembrane</keyword>
<dbReference type="EMBL" id="RZUG01000007">
    <property type="protein sequence ID" value="KAA8825481.1"/>
    <property type="molecule type" value="Genomic_DNA"/>
</dbReference>
<dbReference type="Pfam" id="PF14264">
    <property type="entry name" value="Glucos_trans_II"/>
    <property type="match status" value="1"/>
</dbReference>
<evidence type="ECO:0000313" key="2">
    <source>
        <dbReference type="EMBL" id="KAA8825481.1"/>
    </source>
</evidence>
<accession>A0A5J5E8X8</accession>
<feature type="transmembrane region" description="Helical" evidence="1">
    <location>
        <begin position="179"/>
        <end position="210"/>
    </location>
</feature>
<feature type="transmembrane region" description="Helical" evidence="1">
    <location>
        <begin position="95"/>
        <end position="117"/>
    </location>
</feature>
<feature type="transmembrane region" description="Helical" evidence="1">
    <location>
        <begin position="222"/>
        <end position="243"/>
    </location>
</feature>
<dbReference type="RefSeq" id="WP_150335487.1">
    <property type="nucleotide sequence ID" value="NZ_RZUG01000007.1"/>
</dbReference>
<feature type="transmembrane region" description="Helical" evidence="1">
    <location>
        <begin position="26"/>
        <end position="45"/>
    </location>
</feature>
<keyword evidence="1" id="KW-0472">Membrane</keyword>
<dbReference type="GO" id="GO:0016740">
    <property type="term" value="F:transferase activity"/>
    <property type="evidence" value="ECO:0007669"/>
    <property type="project" value="UniProtKB-KW"/>
</dbReference>
<keyword evidence="1" id="KW-1133">Transmembrane helix</keyword>
<sequence length="518" mass="58223">MMKKNSILRFGDYDNEGYSFAGYKRYLISHPWSMITTAFFLLLGFGQKMLSNTFSIDTQSLIQVPNDLYGSWFELNRFMLVALKKVTGTSWYNNALASFLMVILFGAATTVWGYALYCAPSGKKINPIYFMVPLVVSPIMAEQLGFLLQAPEICIGLIAIAVALMLLQNTHSSHYRLYIILAVLLAAFAFSLYAAMVTIFIAAVAMIFVLKYREYNRFKPFMANYIVVNAIACILAYTIYVVVNKIVLAIMHLQVNAYITEQSRWGKDSFSTIAHSLLSQMYNMYTGKGIYYSAIFTFLITLSISLMIYRLVRKEVSFVLVIIYIAICISPMLMPTLLGGTASIRTEMTYPWSFAFVVMFTAAELLHFHVSKIVTLLLLACIGFNQGFISNRIFYTESVIYNQDVALANAVANRIGIVSGKEIPDVPVVFIGSHSARCNNDCYTASQLELVGRSLFEITFSTQHGTWVKNQFMGVQGFQYQLPSNDQMKNADKLATGMPQWPAEGSVSMQNGYIIVKF</sequence>
<dbReference type="AlphaFoldDB" id="A0A5J5E8X8"/>